<organism evidence="2 3">
    <name type="scientific">Clostridium pasteurianum BC1</name>
    <dbReference type="NCBI Taxonomy" id="86416"/>
    <lineage>
        <taxon>Bacteria</taxon>
        <taxon>Bacillati</taxon>
        <taxon>Bacillota</taxon>
        <taxon>Clostridia</taxon>
        <taxon>Eubacteriales</taxon>
        <taxon>Clostridiaceae</taxon>
        <taxon>Clostridium</taxon>
    </lineage>
</organism>
<feature type="transmembrane region" description="Helical" evidence="1">
    <location>
        <begin position="37"/>
        <end position="54"/>
    </location>
</feature>
<accession>R4K3N8</accession>
<dbReference type="InterPro" id="IPR021214">
    <property type="entry name" value="DUF2568"/>
</dbReference>
<dbReference type="OrthoDB" id="4557830at2"/>
<dbReference type="EMBL" id="CP003261">
    <property type="protein sequence ID" value="AGK96336.1"/>
    <property type="molecule type" value="Genomic_DNA"/>
</dbReference>
<reference evidence="2 3" key="1">
    <citation type="submission" date="2012-01" db="EMBL/GenBank/DDBJ databases">
        <title>Complete sequence of chromosome of Clostridium pasteurianum BC1.</title>
        <authorList>
            <consortium name="US DOE Joint Genome Institute"/>
            <person name="Lucas S."/>
            <person name="Han J."/>
            <person name="Lapidus A."/>
            <person name="Cheng J.-F."/>
            <person name="Goodwin L."/>
            <person name="Pitluck S."/>
            <person name="Peters L."/>
            <person name="Mikhailova N."/>
            <person name="Teshima H."/>
            <person name="Detter J.C."/>
            <person name="Han C."/>
            <person name="Tapia R."/>
            <person name="Land M."/>
            <person name="Hauser L."/>
            <person name="Kyrpides N."/>
            <person name="Ivanova N."/>
            <person name="Pagani I."/>
            <person name="Dunn J."/>
            <person name="Taghavi S."/>
            <person name="Francis A."/>
            <person name="van der Lelie D."/>
            <person name="Woyke T."/>
        </authorList>
    </citation>
    <scope>NUCLEOTIDE SEQUENCE [LARGE SCALE GENOMIC DNA]</scope>
    <source>
        <strain evidence="2 3">BC1</strain>
    </source>
</reference>
<evidence type="ECO:0000313" key="3">
    <source>
        <dbReference type="Proteomes" id="UP000013523"/>
    </source>
</evidence>
<sequence>MAILIWINIILRGIMEFGIIAAFALWGYWIGNRTTQKILFCIFAPILVFTFWGFFDFRKIVPNPELFRLVQELFICAIAVIALNVSGHRTLSIIMIVISSIHYILVYTLGQTLIKK</sequence>
<dbReference type="HOGENOM" id="CLU_2092558_0_0_9"/>
<feature type="transmembrane region" description="Helical" evidence="1">
    <location>
        <begin position="9"/>
        <end position="31"/>
    </location>
</feature>
<proteinExistence type="predicted"/>
<gene>
    <name evidence="2" type="ORF">Clopa_1354</name>
</gene>
<feature type="transmembrane region" description="Helical" evidence="1">
    <location>
        <begin position="66"/>
        <end position="85"/>
    </location>
</feature>
<evidence type="ECO:0000313" key="2">
    <source>
        <dbReference type="EMBL" id="AGK96336.1"/>
    </source>
</evidence>
<keyword evidence="1" id="KW-1133">Transmembrane helix</keyword>
<dbReference type="Proteomes" id="UP000013523">
    <property type="component" value="Chromosome"/>
</dbReference>
<keyword evidence="1" id="KW-0472">Membrane</keyword>
<feature type="transmembrane region" description="Helical" evidence="1">
    <location>
        <begin position="91"/>
        <end position="110"/>
    </location>
</feature>
<keyword evidence="1" id="KW-0812">Transmembrane</keyword>
<keyword evidence="3" id="KW-1185">Reference proteome</keyword>
<dbReference type="KEGG" id="cpas:Clopa_1354"/>
<dbReference type="AlphaFoldDB" id="R4K3N8"/>
<evidence type="ECO:0008006" key="4">
    <source>
        <dbReference type="Google" id="ProtNLM"/>
    </source>
</evidence>
<name>R4K3N8_CLOPA</name>
<dbReference type="Pfam" id="PF10823">
    <property type="entry name" value="DUF2568"/>
    <property type="match status" value="1"/>
</dbReference>
<dbReference type="RefSeq" id="WP_015614658.1">
    <property type="nucleotide sequence ID" value="NC_021182.1"/>
</dbReference>
<protein>
    <recommendedName>
        <fullName evidence="4">DUF2568 domain-containing protein</fullName>
    </recommendedName>
</protein>
<evidence type="ECO:0000256" key="1">
    <source>
        <dbReference type="SAM" id="Phobius"/>
    </source>
</evidence>